<dbReference type="AlphaFoldDB" id="A0A1V1PC02"/>
<dbReference type="InterPro" id="IPR002104">
    <property type="entry name" value="Integrase_catalytic"/>
</dbReference>
<reference evidence="8" key="1">
    <citation type="submission" date="2012-11" db="EMBL/GenBank/DDBJ databases">
        <authorList>
            <person name="Lucero-Rivera Y.E."/>
            <person name="Tovar-Ramirez D."/>
        </authorList>
    </citation>
    <scope>NUCLEOTIDE SEQUENCE [LARGE SCALE GENOMIC DNA]</scope>
    <source>
        <strain evidence="8">Araruama</strain>
    </source>
</reference>
<keyword evidence="2 4" id="KW-0238">DNA-binding</keyword>
<dbReference type="Gene3D" id="1.10.443.10">
    <property type="entry name" value="Intergrase catalytic core"/>
    <property type="match status" value="1"/>
</dbReference>
<dbReference type="InterPro" id="IPR013762">
    <property type="entry name" value="Integrase-like_cat_sf"/>
</dbReference>
<dbReference type="Gene3D" id="1.10.150.130">
    <property type="match status" value="1"/>
</dbReference>
<accession>A0A1V1PC02</accession>
<dbReference type="Pfam" id="PF00589">
    <property type="entry name" value="Phage_integrase"/>
    <property type="match status" value="1"/>
</dbReference>
<dbReference type="GO" id="GO:0006310">
    <property type="term" value="P:DNA recombination"/>
    <property type="evidence" value="ECO:0007669"/>
    <property type="project" value="UniProtKB-KW"/>
</dbReference>
<evidence type="ECO:0000256" key="4">
    <source>
        <dbReference type="PROSITE-ProRule" id="PRU01248"/>
    </source>
</evidence>
<dbReference type="SUPFAM" id="SSF56349">
    <property type="entry name" value="DNA breaking-rejoining enzymes"/>
    <property type="match status" value="1"/>
</dbReference>
<evidence type="ECO:0000256" key="1">
    <source>
        <dbReference type="ARBA" id="ARBA00022908"/>
    </source>
</evidence>
<evidence type="ECO:0000313" key="8">
    <source>
        <dbReference type="Proteomes" id="UP000189670"/>
    </source>
</evidence>
<proteinExistence type="predicted"/>
<dbReference type="InterPro" id="IPR011010">
    <property type="entry name" value="DNA_brk_join_enz"/>
</dbReference>
<keyword evidence="3" id="KW-0233">DNA recombination</keyword>
<dbReference type="InterPro" id="IPR010998">
    <property type="entry name" value="Integrase_recombinase_N"/>
</dbReference>
<feature type="domain" description="Core-binding (CB)" evidence="6">
    <location>
        <begin position="16"/>
        <end position="95"/>
    </location>
</feature>
<dbReference type="EMBL" id="ATBP01000170">
    <property type="protein sequence ID" value="ETR72225.1"/>
    <property type="molecule type" value="Genomic_DNA"/>
</dbReference>
<protein>
    <submittedName>
        <fullName evidence="7">Integron integrase</fullName>
    </submittedName>
</protein>
<sequence length="183" mass="21290">MHSKSTDEESAGKEPKLLDQACGIMRRKHMALSTERSYLSWMRQYILFHNKQHPKDMGEREIEQFLTSLALDRNVAASTQNQAFNAILFLYREVLNIELDEIDSFRADEPDRLPVVCTKDECFEIFSYMKGTHLLICKLLYGSGMRLKECLRLRIKDIDYSVNEIVVRSGKGKRTDPPFSQIH</sequence>
<name>A0A1V1PC02_9BACT</name>
<feature type="domain" description="Tyr recombinase" evidence="5">
    <location>
        <begin position="112"/>
        <end position="183"/>
    </location>
</feature>
<dbReference type="GO" id="GO:0003677">
    <property type="term" value="F:DNA binding"/>
    <property type="evidence" value="ECO:0007669"/>
    <property type="project" value="UniProtKB-UniRule"/>
</dbReference>
<dbReference type="GO" id="GO:0015074">
    <property type="term" value="P:DNA integration"/>
    <property type="evidence" value="ECO:0007669"/>
    <property type="project" value="UniProtKB-KW"/>
</dbReference>
<evidence type="ECO:0000256" key="3">
    <source>
        <dbReference type="ARBA" id="ARBA00023172"/>
    </source>
</evidence>
<keyword evidence="1" id="KW-0229">DNA integration</keyword>
<evidence type="ECO:0000259" key="5">
    <source>
        <dbReference type="PROSITE" id="PS51898"/>
    </source>
</evidence>
<dbReference type="PROSITE" id="PS51900">
    <property type="entry name" value="CB"/>
    <property type="match status" value="1"/>
</dbReference>
<dbReference type="Proteomes" id="UP000189670">
    <property type="component" value="Unassembled WGS sequence"/>
</dbReference>
<evidence type="ECO:0000259" key="6">
    <source>
        <dbReference type="PROSITE" id="PS51900"/>
    </source>
</evidence>
<comment type="caution">
    <text evidence="7">The sequence shown here is derived from an EMBL/GenBank/DDBJ whole genome shotgun (WGS) entry which is preliminary data.</text>
</comment>
<gene>
    <name evidence="7" type="ORF">OMM_07629</name>
</gene>
<organism evidence="7 8">
    <name type="scientific">Candidatus Magnetoglobus multicellularis str. Araruama</name>
    <dbReference type="NCBI Taxonomy" id="890399"/>
    <lineage>
        <taxon>Bacteria</taxon>
        <taxon>Pseudomonadati</taxon>
        <taxon>Thermodesulfobacteriota</taxon>
        <taxon>Desulfobacteria</taxon>
        <taxon>Desulfobacterales</taxon>
        <taxon>Desulfobacteraceae</taxon>
        <taxon>Candidatus Magnetoglobus</taxon>
    </lineage>
</organism>
<evidence type="ECO:0000313" key="7">
    <source>
        <dbReference type="EMBL" id="ETR72225.1"/>
    </source>
</evidence>
<dbReference type="PROSITE" id="PS51898">
    <property type="entry name" value="TYR_RECOMBINASE"/>
    <property type="match status" value="1"/>
</dbReference>
<dbReference type="InterPro" id="IPR004107">
    <property type="entry name" value="Integrase_SAM-like_N"/>
</dbReference>
<dbReference type="Pfam" id="PF13495">
    <property type="entry name" value="Phage_int_SAM_4"/>
    <property type="match status" value="1"/>
</dbReference>
<evidence type="ECO:0000256" key="2">
    <source>
        <dbReference type="ARBA" id="ARBA00023125"/>
    </source>
</evidence>
<dbReference type="InterPro" id="IPR044068">
    <property type="entry name" value="CB"/>
</dbReference>